<evidence type="ECO:0000313" key="19">
    <source>
        <dbReference type="EMBL" id="OAQ30535.1"/>
    </source>
</evidence>
<dbReference type="Pfam" id="PF02110">
    <property type="entry name" value="HK"/>
    <property type="match status" value="1"/>
</dbReference>
<organism evidence="19 20">
    <name type="scientific">Linnemannia elongata AG-77</name>
    <dbReference type="NCBI Taxonomy" id="1314771"/>
    <lineage>
        <taxon>Eukaryota</taxon>
        <taxon>Fungi</taxon>
        <taxon>Fungi incertae sedis</taxon>
        <taxon>Mucoromycota</taxon>
        <taxon>Mortierellomycotina</taxon>
        <taxon>Mortierellomycetes</taxon>
        <taxon>Mortierellales</taxon>
        <taxon>Mortierellaceae</taxon>
        <taxon>Linnemannia</taxon>
    </lineage>
</organism>
<dbReference type="InterPro" id="IPR013785">
    <property type="entry name" value="Aldolase_TIM"/>
</dbReference>
<comment type="pathway">
    <text evidence="4">Cofactor biosynthesis; thiamine diphosphate biosynthesis; 4-methyl-5-(2-phosphoethyl)-thiazole from 5-(2-hydroxyethyl)-4-methylthiazole: step 1/1.</text>
</comment>
<evidence type="ECO:0000256" key="6">
    <source>
        <dbReference type="ARBA" id="ARBA00022679"/>
    </source>
</evidence>
<dbReference type="InterPro" id="IPR036206">
    <property type="entry name" value="ThiamineP_synth_sf"/>
</dbReference>
<dbReference type="NCBIfam" id="TIGR00694">
    <property type="entry name" value="thiM"/>
    <property type="match status" value="1"/>
</dbReference>
<dbReference type="Gene3D" id="3.40.1190.20">
    <property type="match status" value="1"/>
</dbReference>
<dbReference type="GO" id="GO:0004417">
    <property type="term" value="F:hydroxyethylthiazole kinase activity"/>
    <property type="evidence" value="ECO:0007669"/>
    <property type="project" value="UniProtKB-EC"/>
</dbReference>
<dbReference type="GO" id="GO:0005524">
    <property type="term" value="F:ATP binding"/>
    <property type="evidence" value="ECO:0007669"/>
    <property type="project" value="UniProtKB-KW"/>
</dbReference>
<evidence type="ECO:0000256" key="10">
    <source>
        <dbReference type="ARBA" id="ARBA00022840"/>
    </source>
</evidence>
<keyword evidence="8" id="KW-0547">Nucleotide-binding</keyword>
<comment type="catalytic activity">
    <reaction evidence="15">
        <text>2-[(2R,5Z)-2-carboxy-4-methylthiazol-5(2H)-ylidene]ethyl phosphate + 4-amino-2-methyl-5-(diphosphooxymethyl)pyrimidine + 2 H(+) = thiamine phosphate + CO2 + diphosphate</text>
        <dbReference type="Rhea" id="RHEA:47844"/>
        <dbReference type="ChEBI" id="CHEBI:15378"/>
        <dbReference type="ChEBI" id="CHEBI:16526"/>
        <dbReference type="ChEBI" id="CHEBI:33019"/>
        <dbReference type="ChEBI" id="CHEBI:37575"/>
        <dbReference type="ChEBI" id="CHEBI:57841"/>
        <dbReference type="ChEBI" id="CHEBI:62899"/>
        <dbReference type="EC" id="2.5.1.3"/>
    </reaction>
</comment>
<dbReference type="GO" id="GO:0000287">
    <property type="term" value="F:magnesium ion binding"/>
    <property type="evidence" value="ECO:0007669"/>
    <property type="project" value="InterPro"/>
</dbReference>
<dbReference type="Proteomes" id="UP000078512">
    <property type="component" value="Unassembled WGS sequence"/>
</dbReference>
<dbReference type="EMBL" id="KV442034">
    <property type="protein sequence ID" value="OAQ30535.1"/>
    <property type="molecule type" value="Genomic_DNA"/>
</dbReference>
<gene>
    <name evidence="19" type="ORF">K457DRAFT_136818</name>
</gene>
<keyword evidence="7" id="KW-0479">Metal-binding</keyword>
<dbReference type="OrthoDB" id="4994at2759"/>
<evidence type="ECO:0000259" key="18">
    <source>
        <dbReference type="Pfam" id="PF02581"/>
    </source>
</evidence>
<evidence type="ECO:0000256" key="12">
    <source>
        <dbReference type="ARBA" id="ARBA00022977"/>
    </source>
</evidence>
<dbReference type="FunFam" id="3.20.20.70:FF:000104">
    <property type="entry name" value="Thiamine biosynthetic bifunctional enzyme"/>
    <property type="match status" value="1"/>
</dbReference>
<feature type="domain" description="Thiamine phosphate synthase/TenI" evidence="18">
    <location>
        <begin position="10"/>
        <end position="202"/>
    </location>
</feature>
<dbReference type="PRINTS" id="PR01099">
    <property type="entry name" value="HYETHTZKNASE"/>
</dbReference>
<dbReference type="UniPathway" id="UPA00060">
    <property type="reaction ID" value="UER00139"/>
</dbReference>
<dbReference type="GO" id="GO:0005829">
    <property type="term" value="C:cytosol"/>
    <property type="evidence" value="ECO:0007669"/>
    <property type="project" value="EnsemblFungi"/>
</dbReference>
<dbReference type="STRING" id="1314771.A0A197JZ78"/>
<dbReference type="InterPro" id="IPR000417">
    <property type="entry name" value="Hyethyz_kinase"/>
</dbReference>
<dbReference type="NCBIfam" id="NF006830">
    <property type="entry name" value="PRK09355.1"/>
    <property type="match status" value="1"/>
</dbReference>
<keyword evidence="20" id="KW-1185">Reference proteome</keyword>
<dbReference type="InterPro" id="IPR034291">
    <property type="entry name" value="TMP_synthase"/>
</dbReference>
<dbReference type="Pfam" id="PF02581">
    <property type="entry name" value="TMP-TENI"/>
    <property type="match status" value="1"/>
</dbReference>
<evidence type="ECO:0000256" key="7">
    <source>
        <dbReference type="ARBA" id="ARBA00022723"/>
    </source>
</evidence>
<evidence type="ECO:0000256" key="15">
    <source>
        <dbReference type="ARBA" id="ARBA00047883"/>
    </source>
</evidence>
<evidence type="ECO:0000256" key="5">
    <source>
        <dbReference type="ARBA" id="ARBA00005165"/>
    </source>
</evidence>
<comment type="similarity">
    <text evidence="17">In the N-terminal section; belongs to the thiamine-phosphate synthase family.</text>
</comment>
<comment type="pathway">
    <text evidence="5">Cofactor biosynthesis; thiamine diphosphate biosynthesis; thiamine phosphate from 4-amino-2-methyl-5-diphosphomethylpyrimidine and 4-methyl-5-(2-phosphoethyl)-thiazole: step 1/1.</text>
</comment>
<comment type="similarity">
    <text evidence="16">In the C-terminal section; belongs to the Thz kinase family.</text>
</comment>
<evidence type="ECO:0000256" key="1">
    <source>
        <dbReference type="ARBA" id="ARBA00001771"/>
    </source>
</evidence>
<evidence type="ECO:0000256" key="16">
    <source>
        <dbReference type="ARBA" id="ARBA00061146"/>
    </source>
</evidence>
<keyword evidence="11" id="KW-0460">Magnesium</keyword>
<dbReference type="InterPro" id="IPR022998">
    <property type="entry name" value="ThiamineP_synth_TenI"/>
</dbReference>
<keyword evidence="12" id="KW-0784">Thiamine biosynthesis</keyword>
<name>A0A197JZ78_9FUNG</name>
<evidence type="ECO:0000256" key="13">
    <source>
        <dbReference type="ARBA" id="ARBA00047334"/>
    </source>
</evidence>
<dbReference type="NCBIfam" id="TIGR00693">
    <property type="entry name" value="thiE"/>
    <property type="match status" value="1"/>
</dbReference>
<accession>A0A197JZ78</accession>
<dbReference type="CDD" id="cd01170">
    <property type="entry name" value="THZ_kinase"/>
    <property type="match status" value="1"/>
</dbReference>
<dbReference type="InterPro" id="IPR029056">
    <property type="entry name" value="Ribokinase-like"/>
</dbReference>
<dbReference type="SUPFAM" id="SSF51391">
    <property type="entry name" value="Thiamin phosphate synthase"/>
    <property type="match status" value="1"/>
</dbReference>
<comment type="cofactor">
    <cofactor evidence="2">
        <name>Mg(2+)</name>
        <dbReference type="ChEBI" id="CHEBI:18420"/>
    </cofactor>
</comment>
<comment type="catalytic activity">
    <reaction evidence="13">
        <text>4-methyl-5-(2-phosphooxyethyl)-thiazole + 4-amino-2-methyl-5-(diphosphooxymethyl)pyrimidine + H(+) = thiamine phosphate + diphosphate</text>
        <dbReference type="Rhea" id="RHEA:22328"/>
        <dbReference type="ChEBI" id="CHEBI:15378"/>
        <dbReference type="ChEBI" id="CHEBI:33019"/>
        <dbReference type="ChEBI" id="CHEBI:37575"/>
        <dbReference type="ChEBI" id="CHEBI:57841"/>
        <dbReference type="ChEBI" id="CHEBI:58296"/>
        <dbReference type="EC" id="2.5.1.3"/>
    </reaction>
</comment>
<evidence type="ECO:0000256" key="3">
    <source>
        <dbReference type="ARBA" id="ARBA00003814"/>
    </source>
</evidence>
<evidence type="ECO:0000256" key="4">
    <source>
        <dbReference type="ARBA" id="ARBA00004868"/>
    </source>
</evidence>
<dbReference type="PANTHER" id="PTHR20857">
    <property type="entry name" value="THIAMINE-PHOSPHATE PYROPHOSPHORYLASE"/>
    <property type="match status" value="1"/>
</dbReference>
<evidence type="ECO:0000256" key="8">
    <source>
        <dbReference type="ARBA" id="ARBA00022741"/>
    </source>
</evidence>
<dbReference type="AlphaFoldDB" id="A0A197JZ78"/>
<dbReference type="HAMAP" id="MF_00228">
    <property type="entry name" value="Thz_kinase"/>
    <property type="match status" value="1"/>
</dbReference>
<evidence type="ECO:0000256" key="2">
    <source>
        <dbReference type="ARBA" id="ARBA00001946"/>
    </source>
</evidence>
<dbReference type="HAMAP" id="MF_00097">
    <property type="entry name" value="TMP_synthase"/>
    <property type="match status" value="1"/>
</dbReference>
<dbReference type="CDD" id="cd00564">
    <property type="entry name" value="TMP_TenI"/>
    <property type="match status" value="1"/>
</dbReference>
<keyword evidence="9" id="KW-0418">Kinase</keyword>
<keyword evidence="6" id="KW-0808">Transferase</keyword>
<dbReference type="GO" id="GO:0004789">
    <property type="term" value="F:thiamine-phosphate diphosphorylase activity"/>
    <property type="evidence" value="ECO:0007669"/>
    <property type="project" value="UniProtKB-EC"/>
</dbReference>
<evidence type="ECO:0000256" key="14">
    <source>
        <dbReference type="ARBA" id="ARBA00047851"/>
    </source>
</evidence>
<evidence type="ECO:0000313" key="20">
    <source>
        <dbReference type="Proteomes" id="UP000078512"/>
    </source>
</evidence>
<sequence length="526" mass="55340">MAKPTVDYSLYLVTDSGLNHPSRTLLQSVEDSILGGVTLVQLREKDLDTPAFIDLARKVHAITKKHNVPLLINDNLDVAIAIDAEGAHVGQDDISCVEARRLLGPNKILGISTGTPEEAQKAMADGADYIGIGTCFMTQTKSPKRTLGPIGVRTILEAIPAESELKTVVIGGIKHDNTRRVVTHSAGAHGRIVDGIAVVTGIVGAQDAKVASEQLLSEFKIGHELATIKHQNNVRGAVQDGRASVEDVIKFFPQMLTTLREKSPLTHHISNYVVMNDTANATLALGGSPIMAPSAVEAEDLSKVVSSVVLNIGTLTDSFVDCMYEAGKHANAQSKPVVFDPVGAGATKLREETTRKILNAMHVDIIKGNAGEISTIAKIVGGGDKAETIAMRGVDSLGSGFSNPAAVVQALARREGAVVAMTGITDYVSDGFRTVAIENGHAYQGRITGSGCMIASSIASFAAISPDDHFAAAVAGILALNLAGEHASTRADVHGPGTFRAAFIDEIANLTPQQMFNEARIKTVTV</sequence>
<dbReference type="GO" id="GO:0009228">
    <property type="term" value="P:thiamine biosynthetic process"/>
    <property type="evidence" value="ECO:0007669"/>
    <property type="project" value="UniProtKB-KW"/>
</dbReference>
<keyword evidence="10" id="KW-0067">ATP-binding</keyword>
<proteinExistence type="inferred from homology"/>
<comment type="catalytic activity">
    <reaction evidence="14">
        <text>2-(2-carboxy-4-methylthiazol-5-yl)ethyl phosphate + 4-amino-2-methyl-5-(diphosphooxymethyl)pyrimidine + 2 H(+) = thiamine phosphate + CO2 + diphosphate</text>
        <dbReference type="Rhea" id="RHEA:47848"/>
        <dbReference type="ChEBI" id="CHEBI:15378"/>
        <dbReference type="ChEBI" id="CHEBI:16526"/>
        <dbReference type="ChEBI" id="CHEBI:33019"/>
        <dbReference type="ChEBI" id="CHEBI:37575"/>
        <dbReference type="ChEBI" id="CHEBI:57841"/>
        <dbReference type="ChEBI" id="CHEBI:62890"/>
        <dbReference type="EC" id="2.5.1.3"/>
    </reaction>
</comment>
<evidence type="ECO:0000256" key="11">
    <source>
        <dbReference type="ARBA" id="ARBA00022842"/>
    </source>
</evidence>
<dbReference type="PANTHER" id="PTHR20857:SF23">
    <property type="entry name" value="THIAMINE BIOSYNTHETIC BIFUNCTIONAL ENZYME"/>
    <property type="match status" value="1"/>
</dbReference>
<dbReference type="SUPFAM" id="SSF53613">
    <property type="entry name" value="Ribokinase-like"/>
    <property type="match status" value="1"/>
</dbReference>
<evidence type="ECO:0000256" key="9">
    <source>
        <dbReference type="ARBA" id="ARBA00022777"/>
    </source>
</evidence>
<reference evidence="19 20" key="1">
    <citation type="submission" date="2016-05" db="EMBL/GenBank/DDBJ databases">
        <title>Genome sequencing reveals origins of a unique bacterial endosymbiosis in the earliest lineages of terrestrial Fungi.</title>
        <authorList>
            <consortium name="DOE Joint Genome Institute"/>
            <person name="Uehling J."/>
            <person name="Gryganskyi A."/>
            <person name="Hameed K."/>
            <person name="Tschaplinski T."/>
            <person name="Misztal P."/>
            <person name="Wu S."/>
            <person name="Desiro A."/>
            <person name="Vande Pol N."/>
            <person name="Du Z.-Y."/>
            <person name="Zienkiewicz A."/>
            <person name="Zienkiewicz K."/>
            <person name="Morin E."/>
            <person name="Tisserant E."/>
            <person name="Splivallo R."/>
            <person name="Hainaut M."/>
            <person name="Henrissat B."/>
            <person name="Ohm R."/>
            <person name="Kuo A."/>
            <person name="Yan J."/>
            <person name="Lipzen A."/>
            <person name="Nolan M."/>
            <person name="Labutti K."/>
            <person name="Barry K."/>
            <person name="Goldstein A."/>
            <person name="Labbe J."/>
            <person name="Schadt C."/>
            <person name="Tuskan G."/>
            <person name="Grigoriev I."/>
            <person name="Martin F."/>
            <person name="Vilgalys R."/>
            <person name="Bonito G."/>
        </authorList>
    </citation>
    <scope>NUCLEOTIDE SEQUENCE [LARGE SCALE GENOMIC DNA]</scope>
    <source>
        <strain evidence="19 20">AG-77</strain>
    </source>
</reference>
<comment type="function">
    <text evidence="3">Condenses 4-methyl-5-(beta-hydroxyethyl)thiazole monophosphate (THZ-P) and 2-methyl-4-amino-5-hydroxymethyl pyrimidine pyrophosphate (HMP-PP) to form thiamine monophosphate (TMP).</text>
</comment>
<dbReference type="GO" id="GO:0009229">
    <property type="term" value="P:thiamine diphosphate biosynthetic process"/>
    <property type="evidence" value="ECO:0007669"/>
    <property type="project" value="UniProtKB-UniPathway"/>
</dbReference>
<evidence type="ECO:0000256" key="17">
    <source>
        <dbReference type="ARBA" id="ARBA00061283"/>
    </source>
</evidence>
<protein>
    <submittedName>
        <fullName evidence="19">TMP-TENI-domain-containing protein</fullName>
    </submittedName>
</protein>
<dbReference type="Gene3D" id="3.20.20.70">
    <property type="entry name" value="Aldolase class I"/>
    <property type="match status" value="1"/>
</dbReference>
<comment type="catalytic activity">
    <reaction evidence="1">
        <text>5-(2-hydroxyethyl)-4-methylthiazole + ATP = 4-methyl-5-(2-phosphooxyethyl)-thiazole + ADP + H(+)</text>
        <dbReference type="Rhea" id="RHEA:24212"/>
        <dbReference type="ChEBI" id="CHEBI:15378"/>
        <dbReference type="ChEBI" id="CHEBI:17957"/>
        <dbReference type="ChEBI" id="CHEBI:30616"/>
        <dbReference type="ChEBI" id="CHEBI:58296"/>
        <dbReference type="ChEBI" id="CHEBI:456216"/>
        <dbReference type="EC" id="2.7.1.50"/>
    </reaction>
</comment>